<dbReference type="InParanoid" id="Q2GZR3"/>
<feature type="compositionally biased region" description="Basic and acidic residues" evidence="1">
    <location>
        <begin position="24"/>
        <end position="40"/>
    </location>
</feature>
<keyword evidence="2" id="KW-0472">Membrane</keyword>
<evidence type="ECO:0000256" key="2">
    <source>
        <dbReference type="SAM" id="Phobius"/>
    </source>
</evidence>
<dbReference type="AlphaFoldDB" id="Q2GZR3"/>
<reference evidence="4" key="1">
    <citation type="journal article" date="2015" name="Genome Announc.">
        <title>Draft genome sequence of the cellulolytic fungus Chaetomium globosum.</title>
        <authorList>
            <person name="Cuomo C.A."/>
            <person name="Untereiner W.A."/>
            <person name="Ma L.-J."/>
            <person name="Grabherr M."/>
            <person name="Birren B.W."/>
        </authorList>
    </citation>
    <scope>NUCLEOTIDE SEQUENCE [LARGE SCALE GENOMIC DNA]</scope>
    <source>
        <strain evidence="4">ATCC 6205 / CBS 148.51 / DSM 1962 / NBRC 6347 / NRRL 1970</strain>
    </source>
</reference>
<keyword evidence="2" id="KW-0812">Transmembrane</keyword>
<name>Q2GZR3_CHAGB</name>
<evidence type="ECO:0000256" key="1">
    <source>
        <dbReference type="SAM" id="MobiDB-lite"/>
    </source>
</evidence>
<protein>
    <submittedName>
        <fullName evidence="3">Uncharacterized protein</fullName>
    </submittedName>
</protein>
<evidence type="ECO:0000313" key="3">
    <source>
        <dbReference type="EMBL" id="EAQ88364.1"/>
    </source>
</evidence>
<keyword evidence="4" id="KW-1185">Reference proteome</keyword>
<feature type="transmembrane region" description="Helical" evidence="2">
    <location>
        <begin position="93"/>
        <end position="112"/>
    </location>
</feature>
<keyword evidence="2" id="KW-1133">Transmembrane helix</keyword>
<dbReference type="OrthoDB" id="2105912at2759"/>
<organism evidence="3 4">
    <name type="scientific">Chaetomium globosum (strain ATCC 6205 / CBS 148.51 / DSM 1962 / NBRC 6347 / NRRL 1970)</name>
    <name type="common">Soil fungus</name>
    <dbReference type="NCBI Taxonomy" id="306901"/>
    <lineage>
        <taxon>Eukaryota</taxon>
        <taxon>Fungi</taxon>
        <taxon>Dikarya</taxon>
        <taxon>Ascomycota</taxon>
        <taxon>Pezizomycotina</taxon>
        <taxon>Sordariomycetes</taxon>
        <taxon>Sordariomycetidae</taxon>
        <taxon>Sordariales</taxon>
        <taxon>Chaetomiaceae</taxon>
        <taxon>Chaetomium</taxon>
    </lineage>
</organism>
<dbReference type="Proteomes" id="UP000001056">
    <property type="component" value="Unassembled WGS sequence"/>
</dbReference>
<feature type="compositionally biased region" description="Basic and acidic residues" evidence="1">
    <location>
        <begin position="72"/>
        <end position="82"/>
    </location>
</feature>
<dbReference type="RefSeq" id="XP_001224197.1">
    <property type="nucleotide sequence ID" value="XM_001224196.1"/>
</dbReference>
<dbReference type="HOGENOM" id="CLU_1786624_0_0_1"/>
<feature type="region of interest" description="Disordered" evidence="1">
    <location>
        <begin position="1"/>
        <end position="82"/>
    </location>
</feature>
<dbReference type="PANTHER" id="PTHR42910">
    <property type="entry name" value="TRANSPORTER SCO4007-RELATED"/>
    <property type="match status" value="1"/>
</dbReference>
<dbReference type="EMBL" id="CH408032">
    <property type="protein sequence ID" value="EAQ88364.1"/>
    <property type="molecule type" value="Genomic_DNA"/>
</dbReference>
<accession>Q2GZR3</accession>
<gene>
    <name evidence="3" type="ORF">CHGG_04983</name>
</gene>
<dbReference type="VEuPathDB" id="FungiDB:CHGG_04983"/>
<proteinExistence type="predicted"/>
<dbReference type="GeneID" id="4392025"/>
<dbReference type="PANTHER" id="PTHR42910:SF1">
    <property type="entry name" value="MAJOR FACILITATOR SUPERFAMILY (MFS) PROFILE DOMAIN-CONTAINING PROTEIN"/>
    <property type="match status" value="1"/>
</dbReference>
<sequence>MANEKTHQIPGPDQGLGSNPGPDDGQHEQETPQPRNKTDETPGGDIPPTASAIEDTAAPDIQEPTKRSALRRAWEWKPKPARYDPENPPKFTIWLNLLFAFAACFTVANLYYNQAILNRIAETFHVTFEKASSVATSCKPVTPAA</sequence>
<evidence type="ECO:0000313" key="4">
    <source>
        <dbReference type="Proteomes" id="UP000001056"/>
    </source>
</evidence>